<reference evidence="2" key="1">
    <citation type="submission" date="2016-10" db="EMBL/GenBank/DDBJ databases">
        <authorList>
            <person name="Varghese N."/>
            <person name="Submissions S."/>
        </authorList>
    </citation>
    <scope>NUCLEOTIDE SEQUENCE [LARGE SCALE GENOMIC DNA]</scope>
    <source>
        <strain evidence="2">CGMCC 1.7736</strain>
    </source>
</reference>
<proteinExistence type="predicted"/>
<name>A0A1I6GAT3_9EURY</name>
<dbReference type="Proteomes" id="UP000198531">
    <property type="component" value="Unassembled WGS sequence"/>
</dbReference>
<sequence length="343" mass="37447">MPDYELADDGTWRLAAPKREVWLPERLRLGPREWIRGEYVLLGRPEGTRYGRPTGRYDFSWRDGGFGLTVWDAESPGPEGESRFAGASVPPLRESVGWFHEADAATTTYVRPSAERISLPGRVDFEFVNHSRGRVECGHWNLYKLHDGEWFHVAPRIHTSDCRVLPPGATKSFPLRAFHGAAVPCDDEGLDAGHLGGGRYAMVAGYGDETDATAALVEIDAAPASVEPTADVTAERDGATVTVTSPRYGDDEHPPDATVTATRVDAAETVRLVEQVMQSGGFAGGLRGIRNTVPFFESGVERVVLRTDDHAADGVVGHESTTRRLRIDGTAYEFAVERAGESN</sequence>
<gene>
    <name evidence="1" type="ORF">SAMN04487947_0828</name>
</gene>
<evidence type="ECO:0000313" key="2">
    <source>
        <dbReference type="Proteomes" id="UP000198531"/>
    </source>
</evidence>
<evidence type="ECO:0000313" key="1">
    <source>
        <dbReference type="EMBL" id="SFR39177.1"/>
    </source>
</evidence>
<dbReference type="EMBL" id="FOYT01000001">
    <property type="protein sequence ID" value="SFR39177.1"/>
    <property type="molecule type" value="Genomic_DNA"/>
</dbReference>
<protein>
    <submittedName>
        <fullName evidence="1">Uncharacterized protein</fullName>
    </submittedName>
</protein>
<keyword evidence="2" id="KW-1185">Reference proteome</keyword>
<dbReference type="AlphaFoldDB" id="A0A1I6GAT3"/>
<organism evidence="1 2">
    <name type="scientific">Halogeometricum rufum</name>
    <dbReference type="NCBI Taxonomy" id="553469"/>
    <lineage>
        <taxon>Archaea</taxon>
        <taxon>Methanobacteriati</taxon>
        <taxon>Methanobacteriota</taxon>
        <taxon>Stenosarchaea group</taxon>
        <taxon>Halobacteria</taxon>
        <taxon>Halobacteriales</taxon>
        <taxon>Haloferacaceae</taxon>
        <taxon>Halogeometricum</taxon>
    </lineage>
</organism>
<accession>A0A1I6GAT3</accession>